<comment type="similarity">
    <text evidence="2">Belongs to the 5'-nucleotidase family.</text>
</comment>
<feature type="compositionally biased region" description="Acidic residues" evidence="3">
    <location>
        <begin position="536"/>
        <end position="588"/>
    </location>
</feature>
<evidence type="ECO:0000259" key="6">
    <source>
        <dbReference type="Pfam" id="PF02872"/>
    </source>
</evidence>
<feature type="transmembrane region" description="Helical" evidence="4">
    <location>
        <begin position="609"/>
        <end position="629"/>
    </location>
</feature>
<dbReference type="GO" id="GO:0000166">
    <property type="term" value="F:nucleotide binding"/>
    <property type="evidence" value="ECO:0007669"/>
    <property type="project" value="UniProtKB-KW"/>
</dbReference>
<accession>A0A2T0WCB7</accession>
<evidence type="ECO:0000256" key="4">
    <source>
        <dbReference type="SAM" id="Phobius"/>
    </source>
</evidence>
<dbReference type="PANTHER" id="PTHR11575">
    <property type="entry name" value="5'-NUCLEOTIDASE-RELATED"/>
    <property type="match status" value="1"/>
</dbReference>
<evidence type="ECO:0000256" key="1">
    <source>
        <dbReference type="ARBA" id="ARBA00022729"/>
    </source>
</evidence>
<dbReference type="RefSeq" id="WP_170068768.1">
    <property type="nucleotide sequence ID" value="NZ_PVTO01000001.1"/>
</dbReference>
<dbReference type="Gene3D" id="3.60.21.10">
    <property type="match status" value="1"/>
</dbReference>
<keyword evidence="4" id="KW-0472">Membrane</keyword>
<feature type="region of interest" description="Disordered" evidence="3">
    <location>
        <begin position="507"/>
        <end position="588"/>
    </location>
</feature>
<feature type="compositionally biased region" description="Acidic residues" evidence="3">
    <location>
        <begin position="511"/>
        <end position="528"/>
    </location>
</feature>
<name>A0A2T0WCB7_9LACT</name>
<evidence type="ECO:0000313" key="7">
    <source>
        <dbReference type="EMBL" id="PRY84174.1"/>
    </source>
</evidence>
<dbReference type="InterPro" id="IPR029052">
    <property type="entry name" value="Metallo-depent_PP-like"/>
</dbReference>
<keyword evidence="4" id="KW-0812">Transmembrane</keyword>
<gene>
    <name evidence="7" type="ORF">CLV38_10195</name>
</gene>
<reference evidence="7 8" key="1">
    <citation type="submission" date="2018-03" db="EMBL/GenBank/DDBJ databases">
        <title>Genomic Encyclopedia of Archaeal and Bacterial Type Strains, Phase II (KMG-II): from individual species to whole genera.</title>
        <authorList>
            <person name="Goeker M."/>
        </authorList>
    </citation>
    <scope>NUCLEOTIDE SEQUENCE [LARGE SCALE GENOMIC DNA]</scope>
    <source>
        <strain evidence="7 8">DSM 13175</strain>
    </source>
</reference>
<feature type="domain" description="5'-Nucleotidase C-terminal" evidence="6">
    <location>
        <begin position="315"/>
        <end position="464"/>
    </location>
</feature>
<evidence type="ECO:0000313" key="8">
    <source>
        <dbReference type="Proteomes" id="UP000238205"/>
    </source>
</evidence>
<dbReference type="CDD" id="cd00845">
    <property type="entry name" value="MPP_UshA_N_like"/>
    <property type="match status" value="1"/>
</dbReference>
<dbReference type="SUPFAM" id="SSF55816">
    <property type="entry name" value="5'-nucleotidase (syn. UDP-sugar hydrolase), C-terminal domain"/>
    <property type="match status" value="1"/>
</dbReference>
<keyword evidence="2" id="KW-0378">Hydrolase</keyword>
<keyword evidence="1 2" id="KW-0732">Signal</keyword>
<sequence>MDNKGKAWILSFLSTALIFSAPMVTFAEEAAEEVEEPSDDFSLKVFHTNDIHASIDDFGRIAYFLNEQRAEVEHSLYLDAGDIFSGNPVVDLLDGIPMIELLNAVNLDLMTIGNHEFDYGQTVFQDRRNESNFNWISANTRVVDSSIPISQPDPFEIFEFEDVTVGVFGLTEAPPATSPSGIVGLEFDPYIETAQQYEELREEVDILIALNHIGISADRRLAEAIDFFDVIIGGHSHTTLNTLEYVNGTPIASTGSNARNIGILDMMLDSETGEVTVEGRLQAVEELSSDQVDPDVQSIVDGYNEDAEELLDEVLGVTTTGLTRDPRWERDVALGNMITDALRNFSGTDIAITNNGGIRAGIEPGNITARDIFTVDPFGNSITILEMTGNELKEVIDYSFSRSLDSYGPQIDLQTSGLNYIIYTDEDGFYVDSELFLNGEPMNMEETYSIATNNFIVSGGDGYDFSQGTITVEDNGVVTQALIQFVQETTTNSGAVDYEETEGRIQVLLSPEEETPEPTDPDDSEETPSEPVVPTDPEDPSDDDQPVEEEQPLEESEGSEEEAAEEEQPEADTEEIAVPEAEETAETEELEVIADADGSGETLPETATAVWTVGLIGLLSASTGTLIHFKKKRK</sequence>
<dbReference type="InterPro" id="IPR004843">
    <property type="entry name" value="Calcineurin-like_PHP"/>
</dbReference>
<dbReference type="Proteomes" id="UP000238205">
    <property type="component" value="Unassembled WGS sequence"/>
</dbReference>
<dbReference type="InterPro" id="IPR008334">
    <property type="entry name" value="5'-Nucleotdase_C"/>
</dbReference>
<dbReference type="GO" id="GO:0009166">
    <property type="term" value="P:nucleotide catabolic process"/>
    <property type="evidence" value="ECO:0007669"/>
    <property type="project" value="InterPro"/>
</dbReference>
<evidence type="ECO:0000259" key="5">
    <source>
        <dbReference type="Pfam" id="PF00149"/>
    </source>
</evidence>
<dbReference type="Pfam" id="PF00149">
    <property type="entry name" value="Metallophos"/>
    <property type="match status" value="1"/>
</dbReference>
<dbReference type="AlphaFoldDB" id="A0A2T0WCB7"/>
<keyword evidence="2" id="KW-0547">Nucleotide-binding</keyword>
<dbReference type="SUPFAM" id="SSF56300">
    <property type="entry name" value="Metallo-dependent phosphatases"/>
    <property type="match status" value="1"/>
</dbReference>
<dbReference type="Pfam" id="PF02872">
    <property type="entry name" value="5_nucleotid_C"/>
    <property type="match status" value="1"/>
</dbReference>
<protein>
    <submittedName>
        <fullName evidence="7">LPXTG-motif cell wall-anchored protein</fullName>
    </submittedName>
</protein>
<dbReference type="InterPro" id="IPR006179">
    <property type="entry name" value="5_nucleotidase/apyrase"/>
</dbReference>
<feature type="signal peptide" evidence="2">
    <location>
        <begin position="1"/>
        <end position="27"/>
    </location>
</feature>
<dbReference type="PRINTS" id="PR01607">
    <property type="entry name" value="APYRASEFAMLY"/>
</dbReference>
<feature type="domain" description="Calcineurin-like phosphoesterase" evidence="5">
    <location>
        <begin position="43"/>
        <end position="238"/>
    </location>
</feature>
<dbReference type="PANTHER" id="PTHR11575:SF24">
    <property type="entry name" value="5'-NUCLEOTIDASE"/>
    <property type="match status" value="1"/>
</dbReference>
<dbReference type="Gene3D" id="3.90.780.10">
    <property type="entry name" value="5'-Nucleotidase, C-terminal domain"/>
    <property type="match status" value="1"/>
</dbReference>
<evidence type="ECO:0000256" key="2">
    <source>
        <dbReference type="RuleBase" id="RU362119"/>
    </source>
</evidence>
<dbReference type="InterPro" id="IPR036907">
    <property type="entry name" value="5'-Nucleotdase_C_sf"/>
</dbReference>
<comment type="caution">
    <text evidence="7">The sequence shown here is derived from an EMBL/GenBank/DDBJ whole genome shotgun (WGS) entry which is preliminary data.</text>
</comment>
<proteinExistence type="inferred from homology"/>
<evidence type="ECO:0000256" key="3">
    <source>
        <dbReference type="SAM" id="MobiDB-lite"/>
    </source>
</evidence>
<organism evidence="7 8">
    <name type="scientific">Alkalibacterium olivapovliticus</name>
    <dbReference type="NCBI Taxonomy" id="99907"/>
    <lineage>
        <taxon>Bacteria</taxon>
        <taxon>Bacillati</taxon>
        <taxon>Bacillota</taxon>
        <taxon>Bacilli</taxon>
        <taxon>Lactobacillales</taxon>
        <taxon>Carnobacteriaceae</taxon>
        <taxon>Alkalibacterium</taxon>
    </lineage>
</organism>
<keyword evidence="4" id="KW-1133">Transmembrane helix</keyword>
<dbReference type="EMBL" id="PVTO01000001">
    <property type="protein sequence ID" value="PRY84174.1"/>
    <property type="molecule type" value="Genomic_DNA"/>
</dbReference>
<dbReference type="GO" id="GO:0016787">
    <property type="term" value="F:hydrolase activity"/>
    <property type="evidence" value="ECO:0007669"/>
    <property type="project" value="UniProtKB-KW"/>
</dbReference>
<feature type="chain" id="PRO_5015372690" evidence="2">
    <location>
        <begin position="28"/>
        <end position="634"/>
    </location>
</feature>
<keyword evidence="8" id="KW-1185">Reference proteome</keyword>